<gene>
    <name evidence="2" type="ORF">BaRGS_00020430</name>
</gene>
<dbReference type="AlphaFoldDB" id="A0ABD0KMW4"/>
<name>A0ABD0KMW4_9CAEN</name>
<feature type="non-terminal residue" evidence="2">
    <location>
        <position position="1"/>
    </location>
</feature>
<comment type="caution">
    <text evidence="2">The sequence shown here is derived from an EMBL/GenBank/DDBJ whole genome shotgun (WGS) entry which is preliminary data.</text>
</comment>
<protein>
    <submittedName>
        <fullName evidence="2">Uncharacterized protein</fullName>
    </submittedName>
</protein>
<organism evidence="2 3">
    <name type="scientific">Batillaria attramentaria</name>
    <dbReference type="NCBI Taxonomy" id="370345"/>
    <lineage>
        <taxon>Eukaryota</taxon>
        <taxon>Metazoa</taxon>
        <taxon>Spiralia</taxon>
        <taxon>Lophotrochozoa</taxon>
        <taxon>Mollusca</taxon>
        <taxon>Gastropoda</taxon>
        <taxon>Caenogastropoda</taxon>
        <taxon>Sorbeoconcha</taxon>
        <taxon>Cerithioidea</taxon>
        <taxon>Batillariidae</taxon>
        <taxon>Batillaria</taxon>
    </lineage>
</organism>
<dbReference type="EMBL" id="JACVVK020000152">
    <property type="protein sequence ID" value="KAK7488271.1"/>
    <property type="molecule type" value="Genomic_DNA"/>
</dbReference>
<evidence type="ECO:0000313" key="2">
    <source>
        <dbReference type="EMBL" id="KAK7488271.1"/>
    </source>
</evidence>
<feature type="region of interest" description="Disordered" evidence="1">
    <location>
        <begin position="58"/>
        <end position="79"/>
    </location>
</feature>
<reference evidence="2 3" key="1">
    <citation type="journal article" date="2023" name="Sci. Data">
        <title>Genome assembly of the Korean intertidal mud-creeper Batillaria attramentaria.</title>
        <authorList>
            <person name="Patra A.K."/>
            <person name="Ho P.T."/>
            <person name="Jun S."/>
            <person name="Lee S.J."/>
            <person name="Kim Y."/>
            <person name="Won Y.J."/>
        </authorList>
    </citation>
    <scope>NUCLEOTIDE SEQUENCE [LARGE SCALE GENOMIC DNA]</scope>
    <source>
        <strain evidence="2">Wonlab-2016</strain>
    </source>
</reference>
<keyword evidence="3" id="KW-1185">Reference proteome</keyword>
<dbReference type="Proteomes" id="UP001519460">
    <property type="component" value="Unassembled WGS sequence"/>
</dbReference>
<evidence type="ECO:0000313" key="3">
    <source>
        <dbReference type="Proteomes" id="UP001519460"/>
    </source>
</evidence>
<proteinExistence type="predicted"/>
<sequence>ASEQVLIAQPGSPLYGYQLASSQTAFHLTSVTPPDERTEELWHPRYVRHADESVNLFDGPWAGGEAENVPELIPSQSTD</sequence>
<evidence type="ECO:0000256" key="1">
    <source>
        <dbReference type="SAM" id="MobiDB-lite"/>
    </source>
</evidence>
<accession>A0ABD0KMW4</accession>